<evidence type="ECO:0000256" key="6">
    <source>
        <dbReference type="SAM" id="MobiDB-lite"/>
    </source>
</evidence>
<dbReference type="InterPro" id="IPR036322">
    <property type="entry name" value="WD40_repeat_dom_sf"/>
</dbReference>
<reference evidence="8" key="1">
    <citation type="submission" date="2024-06" db="EMBL/GenBank/DDBJ databases">
        <title>Multi-omics analyses provide insights into the biosynthesis of the anticancer antibiotic pleurotin in Hohenbuehelia grisea.</title>
        <authorList>
            <person name="Weaver J.A."/>
            <person name="Alberti F."/>
        </authorList>
    </citation>
    <scope>NUCLEOTIDE SEQUENCE [LARGE SCALE GENOMIC DNA]</scope>
    <source>
        <strain evidence="8">T-177</strain>
    </source>
</reference>
<proteinExistence type="predicted"/>
<evidence type="ECO:0000256" key="2">
    <source>
        <dbReference type="ARBA" id="ARBA00022490"/>
    </source>
</evidence>
<keyword evidence="8" id="KW-1185">Reference proteome</keyword>
<dbReference type="Proteomes" id="UP001556367">
    <property type="component" value="Unassembled WGS sequence"/>
</dbReference>
<dbReference type="EMBL" id="JASNQZ010000008">
    <property type="protein sequence ID" value="KAL0953483.1"/>
    <property type="molecule type" value="Genomic_DNA"/>
</dbReference>
<evidence type="ECO:0000313" key="8">
    <source>
        <dbReference type="Proteomes" id="UP001556367"/>
    </source>
</evidence>
<gene>
    <name evidence="7" type="ORF">HGRIS_004713</name>
</gene>
<evidence type="ECO:0000256" key="3">
    <source>
        <dbReference type="ARBA" id="ARBA00022574"/>
    </source>
</evidence>
<dbReference type="InterPro" id="IPR015943">
    <property type="entry name" value="WD40/YVTN_repeat-like_dom_sf"/>
</dbReference>
<feature type="compositionally biased region" description="Polar residues" evidence="6">
    <location>
        <begin position="84"/>
        <end position="108"/>
    </location>
</feature>
<dbReference type="PROSITE" id="PS50082">
    <property type="entry name" value="WD_REPEATS_2"/>
    <property type="match status" value="1"/>
</dbReference>
<dbReference type="SUPFAM" id="SSF50978">
    <property type="entry name" value="WD40 repeat-like"/>
    <property type="match status" value="1"/>
</dbReference>
<organism evidence="7 8">
    <name type="scientific">Hohenbuehelia grisea</name>
    <dbReference type="NCBI Taxonomy" id="104357"/>
    <lineage>
        <taxon>Eukaryota</taxon>
        <taxon>Fungi</taxon>
        <taxon>Dikarya</taxon>
        <taxon>Basidiomycota</taxon>
        <taxon>Agaricomycotina</taxon>
        <taxon>Agaricomycetes</taxon>
        <taxon>Agaricomycetidae</taxon>
        <taxon>Agaricales</taxon>
        <taxon>Pleurotineae</taxon>
        <taxon>Pleurotaceae</taxon>
        <taxon>Hohenbuehelia</taxon>
    </lineage>
</organism>
<keyword evidence="3 5" id="KW-0853">WD repeat</keyword>
<comment type="caution">
    <text evidence="7">The sequence shown here is derived from an EMBL/GenBank/DDBJ whole genome shotgun (WGS) entry which is preliminary data.</text>
</comment>
<feature type="repeat" description="WD" evidence="5">
    <location>
        <begin position="487"/>
        <end position="534"/>
    </location>
</feature>
<keyword evidence="2" id="KW-0963">Cytoplasm</keyword>
<evidence type="ECO:0008006" key="9">
    <source>
        <dbReference type="Google" id="ProtNLM"/>
    </source>
</evidence>
<dbReference type="InterPro" id="IPR050687">
    <property type="entry name" value="Dynein_IC"/>
</dbReference>
<accession>A0ABR3JDK6</accession>
<sequence>MSDSVQAQRRAEIEAKKAKLAELRAARLGRQKSPATPPPVASVSRRDVDDLINSLVGSSSRGNGIDSGDLTPSSSMPGTPALGQPTSLPGPSGLNTSGSGRASRQSDFASDRGSLGTTLVHSTSGTDHVIDRVMTPRSVPDLVDVTQELFELPQRERVVYNKEVQTMTTEPESPQVYEDEIRQRVLAERDVEAERLAREKELDEESVQLDKEIEEEIRELSEDELAGIYSAPEFLQFVEHSSKIVQRALNDNYDIVRDYTIGTETGGEDSEGRVKRVCEFSDDRYVKNRSITAVDWSPKFPELSVAAYNKNPAAVNEPDGIVAVWNLHLLQEPEFVFHSQSDVLSVTFSPFHSNLVFGGTYSGQILLWDTRSKHVPVLKTPLSAAGHTHPVYSMQMVGTQNAHNLITSSTDGMVCSWLVDMLAQPQETLELVHAGHSKTSEVAITTLDFPANETTTFWVGTEEGNVYQAHRYDRAGAKAGLNQYDVYKGHSGPVMGLHFHPLSGPVDFSDLFLSCSVDWTVKLWRAKSLAKPSTTPQTIAPIYSFDEADDYVYDVKWHPEHPALFGMVDGSGKFDLWNLNTDTEVPVVSTPVGSGRAINKLAWDRKEGRRAALGGSDGRLYIYDIGDMAVPRDNEWNDLQKTVSSVLGGAQSNGTL</sequence>
<dbReference type="Pfam" id="PF00400">
    <property type="entry name" value="WD40"/>
    <property type="match status" value="2"/>
</dbReference>
<evidence type="ECO:0000256" key="4">
    <source>
        <dbReference type="ARBA" id="ARBA00022737"/>
    </source>
</evidence>
<evidence type="ECO:0000256" key="5">
    <source>
        <dbReference type="PROSITE-ProRule" id="PRU00221"/>
    </source>
</evidence>
<feature type="region of interest" description="Disordered" evidence="6">
    <location>
        <begin position="24"/>
        <end position="122"/>
    </location>
</feature>
<protein>
    <recommendedName>
        <fullName evidence="9">Dynein intermediate chain</fullName>
    </recommendedName>
</protein>
<dbReference type="InterPro" id="IPR001680">
    <property type="entry name" value="WD40_rpt"/>
</dbReference>
<dbReference type="PANTHER" id="PTHR12442">
    <property type="entry name" value="DYNEIN INTERMEDIATE CHAIN"/>
    <property type="match status" value="1"/>
</dbReference>
<dbReference type="SMART" id="SM00320">
    <property type="entry name" value="WD40"/>
    <property type="match status" value="7"/>
</dbReference>
<keyword evidence="4" id="KW-0677">Repeat</keyword>
<evidence type="ECO:0000256" key="1">
    <source>
        <dbReference type="ARBA" id="ARBA00004496"/>
    </source>
</evidence>
<name>A0ABR3JDK6_9AGAR</name>
<evidence type="ECO:0000313" key="7">
    <source>
        <dbReference type="EMBL" id="KAL0953483.1"/>
    </source>
</evidence>
<dbReference type="PANTHER" id="PTHR12442:SF22">
    <property type="entry name" value="CYTOPLASMIC DYNEIN 1 INTERMEDIATE CHAIN-RELATED"/>
    <property type="match status" value="1"/>
</dbReference>
<dbReference type="Gene3D" id="2.130.10.10">
    <property type="entry name" value="YVTN repeat-like/Quinoprotein amine dehydrogenase"/>
    <property type="match status" value="2"/>
</dbReference>
<comment type="subcellular location">
    <subcellularLocation>
        <location evidence="1">Cytoplasm</location>
    </subcellularLocation>
</comment>